<evidence type="ECO:0000313" key="1">
    <source>
        <dbReference type="EMBL" id="KAJ8705062.1"/>
    </source>
</evidence>
<evidence type="ECO:0000313" key="2">
    <source>
        <dbReference type="Proteomes" id="UP001231649"/>
    </source>
</evidence>
<dbReference type="EMBL" id="CM056806">
    <property type="protein sequence ID" value="KAJ8705062.1"/>
    <property type="molecule type" value="Genomic_DNA"/>
</dbReference>
<dbReference type="Proteomes" id="UP001231649">
    <property type="component" value="Chromosome 30"/>
</dbReference>
<reference evidence="1" key="1">
    <citation type="submission" date="2023-03" db="EMBL/GenBank/DDBJ databases">
        <title>Chromosome-level genomes of two armyworms, Mythimna separata and Mythimna loreyi, provide insights into the biosynthesis and reception of sex pheromones.</title>
        <authorList>
            <person name="Zhao H."/>
        </authorList>
    </citation>
    <scope>NUCLEOTIDE SEQUENCE</scope>
    <source>
        <strain evidence="1">BeijingLab</strain>
    </source>
</reference>
<name>A0ACC2Q1W3_9NEOP</name>
<sequence length="459" mass="54023">MEKMKVCRICLVDSVRMYFVDDKDLQKLYETLTDIPFVTEDRRPMLACFQCFPQLQQCYQLQKKCLETEKLFAQMLNERNPSVYQGQIKDSSVPAVPPEENNSRIETIVVKEELPDVDDVMEPKVEIFEYELQLERLTNSYLDVAGVPARQSESDADLEPGVPFISKTMEEQEESRKKRRASDTTRAAVVKAQNQHIRRKKLEDVSTENHKKNEENTKVIQNTPSGSSKLIAKYQESFITTTPLFNISDALDTNYHKNIKKRNAHTGEKRFRCEVCEMCFNQKRHFANHFRTHTREKPYSCEECKLCFTQKVHLTRHMRTHTGVKPHKCEECQLCFRQKDHLNRHIRTHTGEKPYKCEQCELCFRHKNTLLSHIRTHTGEKPYKCEQCELRFSQKTTLLRHTRTHTGEKPYKCEQCQFSFSLKSTLKKHVLRRHADEKLIKRSKRQSSGEKAKLTTLKV</sequence>
<accession>A0ACC2Q1W3</accession>
<comment type="caution">
    <text evidence="1">The sequence shown here is derived from an EMBL/GenBank/DDBJ whole genome shotgun (WGS) entry which is preliminary data.</text>
</comment>
<protein>
    <submittedName>
        <fullName evidence="1">Uncharacterized protein</fullName>
    </submittedName>
</protein>
<keyword evidence="2" id="KW-1185">Reference proteome</keyword>
<proteinExistence type="predicted"/>
<organism evidence="1 2">
    <name type="scientific">Mythimna loreyi</name>
    <dbReference type="NCBI Taxonomy" id="667449"/>
    <lineage>
        <taxon>Eukaryota</taxon>
        <taxon>Metazoa</taxon>
        <taxon>Ecdysozoa</taxon>
        <taxon>Arthropoda</taxon>
        <taxon>Hexapoda</taxon>
        <taxon>Insecta</taxon>
        <taxon>Pterygota</taxon>
        <taxon>Neoptera</taxon>
        <taxon>Endopterygota</taxon>
        <taxon>Lepidoptera</taxon>
        <taxon>Glossata</taxon>
        <taxon>Ditrysia</taxon>
        <taxon>Noctuoidea</taxon>
        <taxon>Noctuidae</taxon>
        <taxon>Noctuinae</taxon>
        <taxon>Hadenini</taxon>
        <taxon>Mythimna</taxon>
    </lineage>
</organism>
<gene>
    <name evidence="1" type="ORF">PYW08_012382</name>
</gene>